<accession>A0A417YUH1</accession>
<proteinExistence type="predicted"/>
<comment type="caution">
    <text evidence="1">The sequence shown here is derived from an EMBL/GenBank/DDBJ whole genome shotgun (WGS) entry which is preliminary data.</text>
</comment>
<sequence length="69" mass="7653">MTSNVKELYNGLCVKYRSLCEPIMESILFLTGKAEAFATREADYSAGNKTINFLVMVHLVTLCCWGEGA</sequence>
<name>A0A417YUH1_9BACI</name>
<dbReference type="RefSeq" id="WP_118920881.1">
    <property type="nucleotide sequence ID" value="NZ_QWEG01000006.1"/>
</dbReference>
<dbReference type="AlphaFoldDB" id="A0A417YUH1"/>
<dbReference type="Proteomes" id="UP000284416">
    <property type="component" value="Unassembled WGS sequence"/>
</dbReference>
<keyword evidence="2" id="KW-1185">Reference proteome</keyword>
<protein>
    <submittedName>
        <fullName evidence="1">Uncharacterized protein</fullName>
    </submittedName>
</protein>
<evidence type="ECO:0000313" key="2">
    <source>
        <dbReference type="Proteomes" id="UP000284416"/>
    </source>
</evidence>
<organism evidence="1 2">
    <name type="scientific">Neobacillus notoginsengisoli</name>
    <dbReference type="NCBI Taxonomy" id="1578198"/>
    <lineage>
        <taxon>Bacteria</taxon>
        <taxon>Bacillati</taxon>
        <taxon>Bacillota</taxon>
        <taxon>Bacilli</taxon>
        <taxon>Bacillales</taxon>
        <taxon>Bacillaceae</taxon>
        <taxon>Neobacillus</taxon>
    </lineage>
</organism>
<gene>
    <name evidence="1" type="ORF">D1B31_11285</name>
</gene>
<reference evidence="1 2" key="1">
    <citation type="journal article" date="2017" name="Int. J. Syst. Evol. Microbiol.">
        <title>Bacillus notoginsengisoli sp. nov., a novel bacterium isolated from the rhizosphere of Panax notoginseng.</title>
        <authorList>
            <person name="Zhang M.Y."/>
            <person name="Cheng J."/>
            <person name="Cai Y."/>
            <person name="Zhang T.Y."/>
            <person name="Wu Y.Y."/>
            <person name="Manikprabhu D."/>
            <person name="Li W.J."/>
            <person name="Zhang Y.X."/>
        </authorList>
    </citation>
    <scope>NUCLEOTIDE SEQUENCE [LARGE SCALE GENOMIC DNA]</scope>
    <source>
        <strain evidence="1 2">JCM 30743</strain>
    </source>
</reference>
<evidence type="ECO:0000313" key="1">
    <source>
        <dbReference type="EMBL" id="RHW40765.1"/>
    </source>
</evidence>
<dbReference type="EMBL" id="QWEG01000006">
    <property type="protein sequence ID" value="RHW40765.1"/>
    <property type="molecule type" value="Genomic_DNA"/>
</dbReference>